<evidence type="ECO:0000313" key="2">
    <source>
        <dbReference type="EMBL" id="KAJ8893254.1"/>
    </source>
</evidence>
<feature type="domain" description="Integrase catalytic" evidence="1">
    <location>
        <begin position="1"/>
        <end position="71"/>
    </location>
</feature>
<sequence>MPSNAHVRCHCYWQFLHNLAYQKYLVRADNGSQFISSNFHCFAQTYNFQVVNSSPHYSQSNGCIEAAVKDISLALLLYRTTPLNCGFSLAELLMDHTLRSTLPLLPSSLEEIVQLWLALNREHLQKEKQAANCNRRDRVRHLPDLRIGDKV</sequence>
<dbReference type="PANTHER" id="PTHR37984">
    <property type="entry name" value="PROTEIN CBG26694"/>
    <property type="match status" value="1"/>
</dbReference>
<dbReference type="InterPro" id="IPR012337">
    <property type="entry name" value="RNaseH-like_sf"/>
</dbReference>
<evidence type="ECO:0000313" key="3">
    <source>
        <dbReference type="Proteomes" id="UP001159363"/>
    </source>
</evidence>
<evidence type="ECO:0000259" key="1">
    <source>
        <dbReference type="PROSITE" id="PS50994"/>
    </source>
</evidence>
<reference evidence="2 3" key="1">
    <citation type="submission" date="2023-02" db="EMBL/GenBank/DDBJ databases">
        <title>LHISI_Scaffold_Assembly.</title>
        <authorList>
            <person name="Stuart O.P."/>
            <person name="Cleave R."/>
            <person name="Magrath M.J.L."/>
            <person name="Mikheyev A.S."/>
        </authorList>
    </citation>
    <scope>NUCLEOTIDE SEQUENCE [LARGE SCALE GENOMIC DNA]</scope>
    <source>
        <strain evidence="2">Daus_M_001</strain>
        <tissue evidence="2">Leg muscle</tissue>
    </source>
</reference>
<protein>
    <recommendedName>
        <fullName evidence="1">Integrase catalytic domain-containing protein</fullName>
    </recommendedName>
</protein>
<dbReference type="InterPro" id="IPR001584">
    <property type="entry name" value="Integrase_cat-core"/>
</dbReference>
<proteinExistence type="predicted"/>
<accession>A0ABQ9I9C5</accession>
<dbReference type="InterPro" id="IPR050951">
    <property type="entry name" value="Retrovirus_Pol_polyprotein"/>
</dbReference>
<dbReference type="PROSITE" id="PS50994">
    <property type="entry name" value="INTEGRASE"/>
    <property type="match status" value="1"/>
</dbReference>
<keyword evidence="3" id="KW-1185">Reference proteome</keyword>
<dbReference type="PANTHER" id="PTHR37984:SF5">
    <property type="entry name" value="PROTEIN NYNRIN-LIKE"/>
    <property type="match status" value="1"/>
</dbReference>
<dbReference type="Gene3D" id="3.30.420.10">
    <property type="entry name" value="Ribonuclease H-like superfamily/Ribonuclease H"/>
    <property type="match status" value="1"/>
</dbReference>
<comment type="caution">
    <text evidence="2">The sequence shown here is derived from an EMBL/GenBank/DDBJ whole genome shotgun (WGS) entry which is preliminary data.</text>
</comment>
<gene>
    <name evidence="2" type="ORF">PR048_005845</name>
</gene>
<dbReference type="EMBL" id="JARBHB010000002">
    <property type="protein sequence ID" value="KAJ8893254.1"/>
    <property type="molecule type" value="Genomic_DNA"/>
</dbReference>
<dbReference type="SUPFAM" id="SSF53098">
    <property type="entry name" value="Ribonuclease H-like"/>
    <property type="match status" value="1"/>
</dbReference>
<dbReference type="InterPro" id="IPR036397">
    <property type="entry name" value="RNaseH_sf"/>
</dbReference>
<dbReference type="Proteomes" id="UP001159363">
    <property type="component" value="Chromosome 2"/>
</dbReference>
<organism evidence="2 3">
    <name type="scientific">Dryococelus australis</name>
    <dbReference type="NCBI Taxonomy" id="614101"/>
    <lineage>
        <taxon>Eukaryota</taxon>
        <taxon>Metazoa</taxon>
        <taxon>Ecdysozoa</taxon>
        <taxon>Arthropoda</taxon>
        <taxon>Hexapoda</taxon>
        <taxon>Insecta</taxon>
        <taxon>Pterygota</taxon>
        <taxon>Neoptera</taxon>
        <taxon>Polyneoptera</taxon>
        <taxon>Phasmatodea</taxon>
        <taxon>Verophasmatodea</taxon>
        <taxon>Anareolatae</taxon>
        <taxon>Phasmatidae</taxon>
        <taxon>Eurycanthinae</taxon>
        <taxon>Dryococelus</taxon>
    </lineage>
</organism>
<name>A0ABQ9I9C5_9NEOP</name>